<dbReference type="RefSeq" id="WP_286661801.1">
    <property type="nucleotide sequence ID" value="NZ_JASZYV010000004.1"/>
</dbReference>
<dbReference type="SUPFAM" id="SSF52540">
    <property type="entry name" value="P-loop containing nucleoside triphosphate hydrolases"/>
    <property type="match status" value="1"/>
</dbReference>
<feature type="domain" description="ABC transporter" evidence="5">
    <location>
        <begin position="18"/>
        <end position="261"/>
    </location>
</feature>
<comment type="caution">
    <text evidence="6">The sequence shown here is derived from an EMBL/GenBank/DDBJ whole genome shotgun (WGS) entry which is preliminary data.</text>
</comment>
<evidence type="ECO:0000313" key="6">
    <source>
        <dbReference type="EMBL" id="MDM0046685.1"/>
    </source>
</evidence>
<evidence type="ECO:0000256" key="2">
    <source>
        <dbReference type="ARBA" id="ARBA00022475"/>
    </source>
</evidence>
<dbReference type="Pfam" id="PF00005">
    <property type="entry name" value="ABC_tran"/>
    <property type="match status" value="1"/>
</dbReference>
<dbReference type="InterPro" id="IPR003593">
    <property type="entry name" value="AAA+_ATPase"/>
</dbReference>
<accession>A0ABT7NFT6</accession>
<dbReference type="InterPro" id="IPR003439">
    <property type="entry name" value="ABC_transporter-like_ATP-bd"/>
</dbReference>
<sequence>MSAPSHGAPAASTSPPLLAARGVNKRFGAVVAAADLDIAIATGERVSLIGSNGAGKTTFVNMITGYLKPDQGSIHFDGRDITALSPRAITGLGVARSFQIPQLCGGLSVLDNMLVANACHDGRLSFWRRAHRAEAVERAEALLERFALADQRDRRVAELPGGVRKLLDIAMALTAAPKLLLLDEPTSGVSAQEKFPMMETIMAALDNSQGGITALFVEHDMEIVERYASRVLAFAGGRVIADGPPAQALASEDVRIHVTGALAPQPVEAAC</sequence>
<keyword evidence="2" id="KW-1003">Cell membrane</keyword>
<dbReference type="InterPro" id="IPR051120">
    <property type="entry name" value="ABC_AA/LPS_Transport"/>
</dbReference>
<dbReference type="CDD" id="cd03219">
    <property type="entry name" value="ABC_Mj1267_LivG_branched"/>
    <property type="match status" value="1"/>
</dbReference>
<name>A0ABT7NFT6_9BURK</name>
<dbReference type="PANTHER" id="PTHR45772:SF7">
    <property type="entry name" value="AMINO ACID ABC TRANSPORTER ATP-BINDING PROTEIN"/>
    <property type="match status" value="1"/>
</dbReference>
<dbReference type="GO" id="GO:0005524">
    <property type="term" value="F:ATP binding"/>
    <property type="evidence" value="ECO:0007669"/>
    <property type="project" value="UniProtKB-KW"/>
</dbReference>
<organism evidence="6 7">
    <name type="scientific">Variovorax dokdonensis</name>
    <dbReference type="NCBI Taxonomy" id="344883"/>
    <lineage>
        <taxon>Bacteria</taxon>
        <taxon>Pseudomonadati</taxon>
        <taxon>Pseudomonadota</taxon>
        <taxon>Betaproteobacteria</taxon>
        <taxon>Burkholderiales</taxon>
        <taxon>Comamonadaceae</taxon>
        <taxon>Variovorax</taxon>
    </lineage>
</organism>
<dbReference type="PROSITE" id="PS50893">
    <property type="entry name" value="ABC_TRANSPORTER_2"/>
    <property type="match status" value="1"/>
</dbReference>
<gene>
    <name evidence="6" type="ORF">QTH91_19500</name>
</gene>
<dbReference type="Gene3D" id="3.40.50.300">
    <property type="entry name" value="P-loop containing nucleotide triphosphate hydrolases"/>
    <property type="match status" value="1"/>
</dbReference>
<proteinExistence type="predicted"/>
<dbReference type="PANTHER" id="PTHR45772">
    <property type="entry name" value="CONSERVED COMPONENT OF ABC TRANSPORTER FOR NATURAL AMINO ACIDS-RELATED"/>
    <property type="match status" value="1"/>
</dbReference>
<evidence type="ECO:0000256" key="3">
    <source>
        <dbReference type="ARBA" id="ARBA00022741"/>
    </source>
</evidence>
<keyword evidence="1" id="KW-0813">Transport</keyword>
<protein>
    <submittedName>
        <fullName evidence="6">ABC transporter ATP-binding protein</fullName>
    </submittedName>
</protein>
<keyword evidence="7" id="KW-1185">Reference proteome</keyword>
<evidence type="ECO:0000256" key="4">
    <source>
        <dbReference type="ARBA" id="ARBA00022840"/>
    </source>
</evidence>
<dbReference type="Proteomes" id="UP001174908">
    <property type="component" value="Unassembled WGS sequence"/>
</dbReference>
<evidence type="ECO:0000256" key="1">
    <source>
        <dbReference type="ARBA" id="ARBA00022448"/>
    </source>
</evidence>
<reference evidence="6" key="1">
    <citation type="submission" date="2023-06" db="EMBL/GenBank/DDBJ databases">
        <authorList>
            <person name="Jiang Y."/>
            <person name="Liu Q."/>
        </authorList>
    </citation>
    <scope>NUCLEOTIDE SEQUENCE</scope>
    <source>
        <strain evidence="6">CGMCC 1.12089</strain>
    </source>
</reference>
<keyword evidence="4 6" id="KW-0067">ATP-binding</keyword>
<keyword evidence="2" id="KW-0472">Membrane</keyword>
<keyword evidence="3" id="KW-0547">Nucleotide-binding</keyword>
<evidence type="ECO:0000313" key="7">
    <source>
        <dbReference type="Proteomes" id="UP001174908"/>
    </source>
</evidence>
<dbReference type="InterPro" id="IPR027417">
    <property type="entry name" value="P-loop_NTPase"/>
</dbReference>
<dbReference type="SMART" id="SM00382">
    <property type="entry name" value="AAA"/>
    <property type="match status" value="1"/>
</dbReference>
<evidence type="ECO:0000259" key="5">
    <source>
        <dbReference type="PROSITE" id="PS50893"/>
    </source>
</evidence>
<dbReference type="EMBL" id="JASZYV010000004">
    <property type="protein sequence ID" value="MDM0046685.1"/>
    <property type="molecule type" value="Genomic_DNA"/>
</dbReference>